<evidence type="ECO:0000313" key="2">
    <source>
        <dbReference type="Proteomes" id="UP000076925"/>
    </source>
</evidence>
<proteinExistence type="predicted"/>
<evidence type="ECO:0000313" key="1">
    <source>
        <dbReference type="EMBL" id="KYC36349.1"/>
    </source>
</evidence>
<dbReference type="EMBL" id="ANNX02000047">
    <property type="protein sequence ID" value="KYC36349.1"/>
    <property type="molecule type" value="Genomic_DNA"/>
</dbReference>
<dbReference type="OrthoDB" id="517975at2"/>
<gene>
    <name evidence="1" type="ORF">WA1_42280</name>
</gene>
<name>A0A139WV94_9CYAN</name>
<dbReference type="AlphaFoldDB" id="A0A139WV94"/>
<dbReference type="RefSeq" id="WP_017748517.1">
    <property type="nucleotide sequence ID" value="NZ_KQ976354.1"/>
</dbReference>
<dbReference type="Proteomes" id="UP000076925">
    <property type="component" value="Unassembled WGS sequence"/>
</dbReference>
<organism evidence="1 2">
    <name type="scientific">Scytonema hofmannii PCC 7110</name>
    <dbReference type="NCBI Taxonomy" id="128403"/>
    <lineage>
        <taxon>Bacteria</taxon>
        <taxon>Bacillati</taxon>
        <taxon>Cyanobacteriota</taxon>
        <taxon>Cyanophyceae</taxon>
        <taxon>Nostocales</taxon>
        <taxon>Scytonemataceae</taxon>
        <taxon>Scytonema</taxon>
    </lineage>
</organism>
<dbReference type="STRING" id="128403.WA1_42280"/>
<sequence length="78" mass="8416">MEPLVGEAIITDWIVLDSPRQLPFTATSVKKSTIAMPESIVEADGWVLNEKGEVVLTANPPSARSNTPWRNIASCHAG</sequence>
<reference evidence="1 2" key="1">
    <citation type="journal article" date="2013" name="Genome Biol. Evol.">
        <title>Genomes of Stigonematalean cyanobacteria (subsection V) and the evolution of oxygenic photosynthesis from prokaryotes to plastids.</title>
        <authorList>
            <person name="Dagan T."/>
            <person name="Roettger M."/>
            <person name="Stucken K."/>
            <person name="Landan G."/>
            <person name="Koch R."/>
            <person name="Major P."/>
            <person name="Gould S.B."/>
            <person name="Goremykin V.V."/>
            <person name="Rippka R."/>
            <person name="Tandeau de Marsac N."/>
            <person name="Gugger M."/>
            <person name="Lockhart P.J."/>
            <person name="Allen J.F."/>
            <person name="Brune I."/>
            <person name="Maus I."/>
            <person name="Puhler A."/>
            <person name="Martin W.F."/>
        </authorList>
    </citation>
    <scope>NUCLEOTIDE SEQUENCE [LARGE SCALE GENOMIC DNA]</scope>
    <source>
        <strain evidence="1 2">PCC 7110</strain>
    </source>
</reference>
<accession>A0A139WV94</accession>
<keyword evidence="2" id="KW-1185">Reference proteome</keyword>
<protein>
    <submittedName>
        <fullName evidence="1">Uncharacterized protein</fullName>
    </submittedName>
</protein>
<comment type="caution">
    <text evidence="1">The sequence shown here is derived from an EMBL/GenBank/DDBJ whole genome shotgun (WGS) entry which is preliminary data.</text>
</comment>